<dbReference type="InterPro" id="IPR036457">
    <property type="entry name" value="PPM-type-like_dom_sf"/>
</dbReference>
<proteinExistence type="predicted"/>
<dbReference type="OrthoDB" id="9801841at2"/>
<dbReference type="Pfam" id="PF13672">
    <property type="entry name" value="PP2C_2"/>
    <property type="match status" value="1"/>
</dbReference>
<dbReference type="InterPro" id="IPR001932">
    <property type="entry name" value="PPM-type_phosphatase-like_dom"/>
</dbReference>
<feature type="domain" description="PPM-type phosphatase" evidence="1">
    <location>
        <begin position="5"/>
        <end position="238"/>
    </location>
</feature>
<dbReference type="AlphaFoldDB" id="A0A413FAW3"/>
<sequence length="242" mass="26128">MIKTEYAVLTNAGGRGINEDTVLAIPSSLGLVVTVADGLGGHGGGSTASRAAAAAVSDCFGRGLCRTGEGIVSAVYMANQAVLDGQTEACAMKTTLVSLFVEGDQAVWAHVGDSRLYHFRDGRLVERTLDHSVPQLAVLMGMITEDQIRFHEDRNRVLRALGSDSFEPDISEPVSLADGFHAFLLCTDGFWEYVLEQEMEETLADSPDPRQWILKMEALLQERAPGDQDNYTAACVFSIGEK</sequence>
<dbReference type="SUPFAM" id="SSF81606">
    <property type="entry name" value="PP2C-like"/>
    <property type="match status" value="1"/>
</dbReference>
<organism evidence="2 3">
    <name type="scientific">Enterocloster asparagiformis</name>
    <dbReference type="NCBI Taxonomy" id="333367"/>
    <lineage>
        <taxon>Bacteria</taxon>
        <taxon>Bacillati</taxon>
        <taxon>Bacillota</taxon>
        <taxon>Clostridia</taxon>
        <taxon>Lachnospirales</taxon>
        <taxon>Lachnospiraceae</taxon>
        <taxon>Enterocloster</taxon>
    </lineage>
</organism>
<accession>A0A413FAW3</accession>
<protein>
    <submittedName>
        <fullName evidence="2">Serine/threonine-protein phosphatase</fullName>
    </submittedName>
</protein>
<dbReference type="EMBL" id="QSBM01000017">
    <property type="protein sequence ID" value="RGX26023.1"/>
    <property type="molecule type" value="Genomic_DNA"/>
</dbReference>
<dbReference type="SMART" id="SM00331">
    <property type="entry name" value="PP2C_SIG"/>
    <property type="match status" value="1"/>
</dbReference>
<gene>
    <name evidence="2" type="ORF">DWV29_20140</name>
</gene>
<dbReference type="Proteomes" id="UP000283880">
    <property type="component" value="Unassembled WGS sequence"/>
</dbReference>
<evidence type="ECO:0000313" key="3">
    <source>
        <dbReference type="Proteomes" id="UP000283880"/>
    </source>
</evidence>
<evidence type="ECO:0000313" key="2">
    <source>
        <dbReference type="EMBL" id="RGX26023.1"/>
    </source>
</evidence>
<reference evidence="2 3" key="1">
    <citation type="submission" date="2018-08" db="EMBL/GenBank/DDBJ databases">
        <title>A genome reference for cultivated species of the human gut microbiota.</title>
        <authorList>
            <person name="Zou Y."/>
            <person name="Xue W."/>
            <person name="Luo G."/>
        </authorList>
    </citation>
    <scope>NUCLEOTIDE SEQUENCE [LARGE SCALE GENOMIC DNA]</scope>
    <source>
        <strain evidence="2 3">AF04-15</strain>
    </source>
</reference>
<dbReference type="PROSITE" id="PS51746">
    <property type="entry name" value="PPM_2"/>
    <property type="match status" value="1"/>
</dbReference>
<dbReference type="SMART" id="SM00332">
    <property type="entry name" value="PP2Cc"/>
    <property type="match status" value="1"/>
</dbReference>
<dbReference type="RefSeq" id="WP_007708868.1">
    <property type="nucleotide sequence ID" value="NZ_JAWRJJ010000389.1"/>
</dbReference>
<name>A0A413FAW3_9FIRM</name>
<comment type="caution">
    <text evidence="2">The sequence shown here is derived from an EMBL/GenBank/DDBJ whole genome shotgun (WGS) entry which is preliminary data.</text>
</comment>
<dbReference type="Gene3D" id="3.60.40.10">
    <property type="entry name" value="PPM-type phosphatase domain"/>
    <property type="match status" value="1"/>
</dbReference>
<evidence type="ECO:0000259" key="1">
    <source>
        <dbReference type="PROSITE" id="PS51746"/>
    </source>
</evidence>